<gene>
    <name evidence="1" type="ORF">BDK92_7146</name>
</gene>
<sequence length="137" mass="15251">MTYMIVWRPVSGGLDYTRDDQTVSLDGLGPRIAKLQELHPGSYFLAVTGDRLEWAHTLPTGRSRAAAGTTALRVQILARLDGWANSDDPDDWVEANQCMYDALRAVVAGPDWTEHLPQPWANETIARALRIKGEPHE</sequence>
<comment type="caution">
    <text evidence="1">The sequence shown here is derived from an EMBL/GenBank/DDBJ whole genome shotgun (WGS) entry which is preliminary data.</text>
</comment>
<dbReference type="EMBL" id="RBKT01000001">
    <property type="protein sequence ID" value="RKR92670.1"/>
    <property type="molecule type" value="Genomic_DNA"/>
</dbReference>
<proteinExistence type="predicted"/>
<evidence type="ECO:0000313" key="2">
    <source>
        <dbReference type="Proteomes" id="UP000277671"/>
    </source>
</evidence>
<protein>
    <submittedName>
        <fullName evidence="1">Uncharacterized protein</fullName>
    </submittedName>
</protein>
<dbReference type="AlphaFoldDB" id="A0A495JUH8"/>
<dbReference type="Proteomes" id="UP000277671">
    <property type="component" value="Unassembled WGS sequence"/>
</dbReference>
<evidence type="ECO:0000313" key="1">
    <source>
        <dbReference type="EMBL" id="RKR92670.1"/>
    </source>
</evidence>
<accession>A0A495JUH8</accession>
<reference evidence="1 2" key="1">
    <citation type="submission" date="2018-10" db="EMBL/GenBank/DDBJ databases">
        <title>Sequencing the genomes of 1000 actinobacteria strains.</title>
        <authorList>
            <person name="Klenk H.-P."/>
        </authorList>
    </citation>
    <scope>NUCLEOTIDE SEQUENCE [LARGE SCALE GENOMIC DNA]</scope>
    <source>
        <strain evidence="1 2">DSM 45175</strain>
    </source>
</reference>
<name>A0A495JUH8_9ACTN</name>
<dbReference type="RefSeq" id="WP_121160628.1">
    <property type="nucleotide sequence ID" value="NZ_RBKT01000001.1"/>
</dbReference>
<keyword evidence="2" id="KW-1185">Reference proteome</keyword>
<organism evidence="1 2">
    <name type="scientific">Micromonospora pisi</name>
    <dbReference type="NCBI Taxonomy" id="589240"/>
    <lineage>
        <taxon>Bacteria</taxon>
        <taxon>Bacillati</taxon>
        <taxon>Actinomycetota</taxon>
        <taxon>Actinomycetes</taxon>
        <taxon>Micromonosporales</taxon>
        <taxon>Micromonosporaceae</taxon>
        <taxon>Micromonospora</taxon>
    </lineage>
</organism>